<evidence type="ECO:0000313" key="1">
    <source>
        <dbReference type="EMBL" id="SVA22595.1"/>
    </source>
</evidence>
<gene>
    <name evidence="1" type="ORF">METZ01_LOCUS75449</name>
</gene>
<dbReference type="InterPro" id="IPR029058">
    <property type="entry name" value="AB_hydrolase_fold"/>
</dbReference>
<dbReference type="EMBL" id="UINC01005637">
    <property type="protein sequence ID" value="SVA22595.1"/>
    <property type="molecule type" value="Genomic_DNA"/>
</dbReference>
<organism evidence="1">
    <name type="scientific">marine metagenome</name>
    <dbReference type="NCBI Taxonomy" id="408172"/>
    <lineage>
        <taxon>unclassified sequences</taxon>
        <taxon>metagenomes</taxon>
        <taxon>ecological metagenomes</taxon>
    </lineage>
</organism>
<proteinExistence type="predicted"/>
<sequence length="62" mass="7139">VTMVHGSKDEVVPVIYSRKILKIFNNAKKKILVIKNGDHSLSNKVSLKKINKELDKILFYQN</sequence>
<feature type="non-terminal residue" evidence="1">
    <location>
        <position position="1"/>
    </location>
</feature>
<protein>
    <recommendedName>
        <fullName evidence="2">Peptidase S9 prolyl oligopeptidase catalytic domain-containing protein</fullName>
    </recommendedName>
</protein>
<dbReference type="AlphaFoldDB" id="A0A381U2X4"/>
<name>A0A381U2X4_9ZZZZ</name>
<accession>A0A381U2X4</accession>
<evidence type="ECO:0008006" key="2">
    <source>
        <dbReference type="Google" id="ProtNLM"/>
    </source>
</evidence>
<reference evidence="1" key="1">
    <citation type="submission" date="2018-05" db="EMBL/GenBank/DDBJ databases">
        <authorList>
            <person name="Lanie J.A."/>
            <person name="Ng W.-L."/>
            <person name="Kazmierczak K.M."/>
            <person name="Andrzejewski T.M."/>
            <person name="Davidsen T.M."/>
            <person name="Wayne K.J."/>
            <person name="Tettelin H."/>
            <person name="Glass J.I."/>
            <person name="Rusch D."/>
            <person name="Podicherti R."/>
            <person name="Tsui H.-C.T."/>
            <person name="Winkler M.E."/>
        </authorList>
    </citation>
    <scope>NUCLEOTIDE SEQUENCE</scope>
</reference>
<dbReference type="Gene3D" id="3.40.50.1820">
    <property type="entry name" value="alpha/beta hydrolase"/>
    <property type="match status" value="1"/>
</dbReference>
<dbReference type="SUPFAM" id="SSF53474">
    <property type="entry name" value="alpha/beta-Hydrolases"/>
    <property type="match status" value="1"/>
</dbReference>